<organism evidence="3 4">
    <name type="scientific">Ditylenchus destructor</name>
    <dbReference type="NCBI Taxonomy" id="166010"/>
    <lineage>
        <taxon>Eukaryota</taxon>
        <taxon>Metazoa</taxon>
        <taxon>Ecdysozoa</taxon>
        <taxon>Nematoda</taxon>
        <taxon>Chromadorea</taxon>
        <taxon>Rhabditida</taxon>
        <taxon>Tylenchina</taxon>
        <taxon>Tylenchomorpha</taxon>
        <taxon>Sphaerularioidea</taxon>
        <taxon>Anguinidae</taxon>
        <taxon>Anguininae</taxon>
        <taxon>Ditylenchus</taxon>
    </lineage>
</organism>
<dbReference type="Pfam" id="PF10363">
    <property type="entry name" value="RTP1_C1"/>
    <property type="match status" value="1"/>
</dbReference>
<dbReference type="PANTHER" id="PTHR20959">
    <property type="entry name" value="TRANSPORT AND GOLGI ORGANIZATION PROTEIN 6 FAMILY MEMBER"/>
    <property type="match status" value="1"/>
</dbReference>
<evidence type="ECO:0000259" key="2">
    <source>
        <dbReference type="Pfam" id="PF10363"/>
    </source>
</evidence>
<comment type="similarity">
    <text evidence="1">Belongs to the Tango6 family.</text>
</comment>
<dbReference type="EMBL" id="JAKKPZ010000031">
    <property type="protein sequence ID" value="KAI1709255.1"/>
    <property type="molecule type" value="Genomic_DNA"/>
</dbReference>
<reference evidence="3" key="1">
    <citation type="submission" date="2022-01" db="EMBL/GenBank/DDBJ databases">
        <title>Genome Sequence Resource for Two Populations of Ditylenchus destructor, the Migratory Endoparasitic Phytonematode.</title>
        <authorList>
            <person name="Zhang H."/>
            <person name="Lin R."/>
            <person name="Xie B."/>
        </authorList>
    </citation>
    <scope>NUCLEOTIDE SEQUENCE</scope>
    <source>
        <strain evidence="3">BazhouSP</strain>
    </source>
</reference>
<dbReference type="SUPFAM" id="SSF48371">
    <property type="entry name" value="ARM repeat"/>
    <property type="match status" value="1"/>
</dbReference>
<dbReference type="AlphaFoldDB" id="A0AAD4MXE9"/>
<dbReference type="Gene3D" id="1.25.10.10">
    <property type="entry name" value="Leucine-rich Repeat Variant"/>
    <property type="match status" value="1"/>
</dbReference>
<dbReference type="InterPro" id="IPR016024">
    <property type="entry name" value="ARM-type_fold"/>
</dbReference>
<dbReference type="InterPro" id="IPR039600">
    <property type="entry name" value="TANGO6/Rtp1"/>
</dbReference>
<feature type="domain" description="RNA polymerase II assembly factor Rtp1 C-terminal" evidence="2">
    <location>
        <begin position="474"/>
        <end position="599"/>
    </location>
</feature>
<keyword evidence="4" id="KW-1185">Reference proteome</keyword>
<evidence type="ECO:0000256" key="1">
    <source>
        <dbReference type="ARBA" id="ARBA00005724"/>
    </source>
</evidence>
<dbReference type="InterPro" id="IPR011989">
    <property type="entry name" value="ARM-like"/>
</dbReference>
<dbReference type="Proteomes" id="UP001201812">
    <property type="component" value="Unassembled WGS sequence"/>
</dbReference>
<name>A0AAD4MXE9_9BILA</name>
<accession>A0AAD4MXE9</accession>
<comment type="caution">
    <text evidence="3">The sequence shown here is derived from an EMBL/GenBank/DDBJ whole genome shotgun (WGS) entry which is preliminary data.</text>
</comment>
<dbReference type="InterPro" id="IPR019451">
    <property type="entry name" value="Rtp1_C1"/>
</dbReference>
<evidence type="ECO:0000313" key="4">
    <source>
        <dbReference type="Proteomes" id="UP001201812"/>
    </source>
</evidence>
<sequence length="755" mass="85594">MGTNEDPPVDKFRKLLECLIVQQKENNVGGFQLDNNQKKIFQEDISKQLSKLLLEKNGLTYLLLACEDLGGDAFWNNSVALAAVVKLLSKKPSFVKSGEKYYAYILKHLLIIFKDKQWNSKLALLFPMAMATFSSVAPVPFLVNIVDKLLRPFDLLLERGNLNKTVNDDDECEATNSGIWTEQHSASIWVLARWLESLPSTKECKIPFHDRFLKKLPFWIHFLGQAAHLLEEQQVESLQKFAADFVIIQKRLLMTLPSTSMQADYYTNHILLQPDSKRAYFELKLVQSLASPIASTSKCLIQPVSEESTNDKNSLYPAISVVIREEAFEVQDCVDFQFAALNEFLKKMTKKDSGLFLFSMLSEVSKSCQRTPIRKQQDAFDALSEISAFRFIEVKDTSISQDNESMFLPHYILTRLADFLSKVDFTGVENIFTESDLIKVVRSTEEITESYKKDLDSTQDAQVKNGSVTKLSDIVDGLGEDEPALCGHALVELAKAFRQRNTNLFHEASKFVMIFDKLIELTKSEDTFIFLAVINALAELAYWKSEPFLGRLVKLFVEWREEPEASQGDEDSKVLAQKKIMDRCKMGEALSKVCKQLGDFSPVYFDQLSNTFLSIVECSKDEMVQASAISSLADLILACRGRYFDKILQELLLCVNQILSSSHIKRNSSNGALLRRAAIYLLRSMVTSTATAGDSFSSMLEAFGTSLAPLTRELKRLWSSDEDDVVRLHSELALIEIQESFLNSFHEQQSFRKIL</sequence>
<gene>
    <name evidence="3" type="ORF">DdX_11325</name>
</gene>
<dbReference type="PANTHER" id="PTHR20959:SF1">
    <property type="entry name" value="TRANSPORT AND GOLGI ORGANIZATION PROTEIN 6 HOMOLOG"/>
    <property type="match status" value="1"/>
</dbReference>
<dbReference type="GO" id="GO:0009306">
    <property type="term" value="P:protein secretion"/>
    <property type="evidence" value="ECO:0007669"/>
    <property type="project" value="TreeGrafter"/>
</dbReference>
<proteinExistence type="inferred from homology"/>
<evidence type="ECO:0000313" key="3">
    <source>
        <dbReference type="EMBL" id="KAI1709255.1"/>
    </source>
</evidence>
<protein>
    <submittedName>
        <fullName evidence="3">Transport and Golgi organization protein 6 like protein</fullName>
    </submittedName>
</protein>